<keyword evidence="11 18" id="KW-0675">Receptor</keyword>
<dbReference type="Pfam" id="PF07715">
    <property type="entry name" value="Plug"/>
    <property type="match status" value="1"/>
</dbReference>
<keyword evidence="5" id="KW-0410">Iron transport</keyword>
<dbReference type="InterPro" id="IPR012910">
    <property type="entry name" value="Plug_dom"/>
</dbReference>
<keyword evidence="7" id="KW-0408">Iron</keyword>
<feature type="domain" description="TonB-dependent receptor plug" evidence="17">
    <location>
        <begin position="53"/>
        <end position="161"/>
    </location>
</feature>
<dbReference type="InterPro" id="IPR036942">
    <property type="entry name" value="Beta-barrel_TonB_sf"/>
</dbReference>
<dbReference type="Gene3D" id="2.40.170.20">
    <property type="entry name" value="TonB-dependent receptor, beta-barrel domain"/>
    <property type="match status" value="1"/>
</dbReference>
<dbReference type="PROSITE" id="PS52016">
    <property type="entry name" value="TONB_DEPENDENT_REC_3"/>
    <property type="match status" value="1"/>
</dbReference>
<keyword evidence="12 13" id="KW-0998">Cell outer membrane</keyword>
<comment type="caution">
    <text evidence="18">The sequence shown here is derived from an EMBL/GenBank/DDBJ whole genome shotgun (WGS) entry which is preliminary data.</text>
</comment>
<keyword evidence="9 14" id="KW-0798">TonB box</keyword>
<keyword evidence="6 13" id="KW-0812">Transmembrane</keyword>
<evidence type="ECO:0000256" key="13">
    <source>
        <dbReference type="PROSITE-ProRule" id="PRU01360"/>
    </source>
</evidence>
<dbReference type="PANTHER" id="PTHR32552:SF81">
    <property type="entry name" value="TONB-DEPENDENT OUTER MEMBRANE RECEPTOR"/>
    <property type="match status" value="1"/>
</dbReference>
<proteinExistence type="inferred from homology"/>
<keyword evidence="3 13" id="KW-0813">Transport</keyword>
<evidence type="ECO:0000313" key="18">
    <source>
        <dbReference type="EMBL" id="MVQ31894.1"/>
    </source>
</evidence>
<keyword evidence="10 13" id="KW-0472">Membrane</keyword>
<keyword evidence="19" id="KW-1185">Reference proteome</keyword>
<dbReference type="Proteomes" id="UP000469385">
    <property type="component" value="Unassembled WGS sequence"/>
</dbReference>
<dbReference type="SUPFAM" id="SSF56935">
    <property type="entry name" value="Porins"/>
    <property type="match status" value="1"/>
</dbReference>
<accession>A0A6N8IY43</accession>
<gene>
    <name evidence="18" type="ORF">GON04_20720</name>
</gene>
<sequence length="698" mass="75830">MPPFPRRAPLAAAVALSLAGAAQAQVQAPSAGTLPGVTIQGNYDNAVGSSDAASQGVVTSRLLESRPTLRPAEVLEFVPGVIVTQHSGDGKANQYFLRGFNLDHGTDFATSVDGMPVNMPSHAHGQGYSDLNWLIPELVDRIAYRKGPYYADEGDFSSAGAAHIRLFDTLPQGLAQLTVGQRGYGRGLVAGSTGLATGNLLYAFEAAHNDGPWQNPEKFHRTNAVLRYSLAEGPTRWSVTGMAYNAGWNATDQIPQRAVDAGLIDRFGAVDPTDGGRTARYSLSLDATHRVHGGEWKANAYLVRSRLDLFSNFTFLLDNPADVPAAATGINGDQFAQSERRTVAGGAASRRWETPILGRDGNTTVGVQLRQDRLDPVGLYSTEAQVRAATIQESRVRQSSVGVWAQNDTQWLPWLRGVLGLRTDHYDFDVTSSIAQNSGRRSADLTSPKLSLIFGPWAKTEYFLNAGRGFHSNDARGTVTHLTPRELQPTDPSTPLVRTKGAELGVRTEIIPGVQSSLALWQLELDSELVFSGDAGDTEPSRASRRQGIEWNTHWQAASWLLLDADLAFSKARFTQDDPAGNHVPGAVGKVASVGATVTQYGPWFGQFQLRYFGPRPLIEDNSQRSASTTLAYLRVGYRVTPKLKLALDVFNLFDRKASDIDYFYVSRLAGEPLAGVADRHFHPVEPRSLRLTLSANY</sequence>
<evidence type="ECO:0000256" key="3">
    <source>
        <dbReference type="ARBA" id="ARBA00022448"/>
    </source>
</evidence>
<organism evidence="18 19">
    <name type="scientific">Ramlibacter pinisoli</name>
    <dbReference type="NCBI Taxonomy" id="2682844"/>
    <lineage>
        <taxon>Bacteria</taxon>
        <taxon>Pseudomonadati</taxon>
        <taxon>Pseudomonadota</taxon>
        <taxon>Betaproteobacteria</taxon>
        <taxon>Burkholderiales</taxon>
        <taxon>Comamonadaceae</taxon>
        <taxon>Ramlibacter</taxon>
    </lineage>
</organism>
<dbReference type="InterPro" id="IPR000531">
    <property type="entry name" value="Beta-barrel_TonB"/>
</dbReference>
<comment type="similarity">
    <text evidence="2 13 14">Belongs to the TonB-dependent receptor family.</text>
</comment>
<evidence type="ECO:0000256" key="4">
    <source>
        <dbReference type="ARBA" id="ARBA00022452"/>
    </source>
</evidence>
<feature type="domain" description="TonB-dependent receptor-like beta-barrel" evidence="16">
    <location>
        <begin position="234"/>
        <end position="653"/>
    </location>
</feature>
<evidence type="ECO:0000256" key="12">
    <source>
        <dbReference type="ARBA" id="ARBA00023237"/>
    </source>
</evidence>
<keyword evidence="4 13" id="KW-1134">Transmembrane beta strand</keyword>
<evidence type="ECO:0000256" key="5">
    <source>
        <dbReference type="ARBA" id="ARBA00022496"/>
    </source>
</evidence>
<evidence type="ECO:0000256" key="15">
    <source>
        <dbReference type="SAM" id="SignalP"/>
    </source>
</evidence>
<evidence type="ECO:0000256" key="14">
    <source>
        <dbReference type="RuleBase" id="RU003357"/>
    </source>
</evidence>
<dbReference type="RefSeq" id="WP_157399896.1">
    <property type="nucleotide sequence ID" value="NZ_WSEL01000009.1"/>
</dbReference>
<evidence type="ECO:0000256" key="2">
    <source>
        <dbReference type="ARBA" id="ARBA00009810"/>
    </source>
</evidence>
<name>A0A6N8IY43_9BURK</name>
<evidence type="ECO:0000256" key="9">
    <source>
        <dbReference type="ARBA" id="ARBA00023077"/>
    </source>
</evidence>
<feature type="chain" id="PRO_5026874767" evidence="15">
    <location>
        <begin position="25"/>
        <end position="698"/>
    </location>
</feature>
<dbReference type="EMBL" id="WSEL01000009">
    <property type="protein sequence ID" value="MVQ31894.1"/>
    <property type="molecule type" value="Genomic_DNA"/>
</dbReference>
<dbReference type="PANTHER" id="PTHR32552">
    <property type="entry name" value="FERRICHROME IRON RECEPTOR-RELATED"/>
    <property type="match status" value="1"/>
</dbReference>
<dbReference type="GO" id="GO:0006826">
    <property type="term" value="P:iron ion transport"/>
    <property type="evidence" value="ECO:0007669"/>
    <property type="project" value="UniProtKB-KW"/>
</dbReference>
<keyword evidence="15" id="KW-0732">Signal</keyword>
<evidence type="ECO:0000256" key="1">
    <source>
        <dbReference type="ARBA" id="ARBA00004571"/>
    </source>
</evidence>
<evidence type="ECO:0000259" key="17">
    <source>
        <dbReference type="Pfam" id="PF07715"/>
    </source>
</evidence>
<reference evidence="18 19" key="1">
    <citation type="submission" date="2019-12" db="EMBL/GenBank/DDBJ databases">
        <authorList>
            <person name="Huq M.A."/>
        </authorList>
    </citation>
    <scope>NUCLEOTIDE SEQUENCE [LARGE SCALE GENOMIC DNA]</scope>
    <source>
        <strain evidence="18 19">MAH-25</strain>
    </source>
</reference>
<dbReference type="Gene3D" id="2.170.130.10">
    <property type="entry name" value="TonB-dependent receptor, plug domain"/>
    <property type="match status" value="1"/>
</dbReference>
<dbReference type="InterPro" id="IPR037066">
    <property type="entry name" value="Plug_dom_sf"/>
</dbReference>
<evidence type="ECO:0000313" key="19">
    <source>
        <dbReference type="Proteomes" id="UP000469385"/>
    </source>
</evidence>
<dbReference type="GO" id="GO:0009279">
    <property type="term" value="C:cell outer membrane"/>
    <property type="evidence" value="ECO:0007669"/>
    <property type="project" value="UniProtKB-SubCell"/>
</dbReference>
<evidence type="ECO:0000256" key="10">
    <source>
        <dbReference type="ARBA" id="ARBA00023136"/>
    </source>
</evidence>
<keyword evidence="8" id="KW-0406">Ion transport</keyword>
<evidence type="ECO:0000256" key="6">
    <source>
        <dbReference type="ARBA" id="ARBA00022692"/>
    </source>
</evidence>
<dbReference type="InterPro" id="IPR039426">
    <property type="entry name" value="TonB-dep_rcpt-like"/>
</dbReference>
<dbReference type="Pfam" id="PF00593">
    <property type="entry name" value="TonB_dep_Rec_b-barrel"/>
    <property type="match status" value="1"/>
</dbReference>
<protein>
    <submittedName>
        <fullName evidence="18">TonB-dependent receptor plug domain-containing protein</fullName>
    </submittedName>
</protein>
<feature type="signal peptide" evidence="15">
    <location>
        <begin position="1"/>
        <end position="24"/>
    </location>
</feature>
<dbReference type="AlphaFoldDB" id="A0A6N8IY43"/>
<evidence type="ECO:0000259" key="16">
    <source>
        <dbReference type="Pfam" id="PF00593"/>
    </source>
</evidence>
<evidence type="ECO:0000256" key="7">
    <source>
        <dbReference type="ARBA" id="ARBA00023004"/>
    </source>
</evidence>
<evidence type="ECO:0000256" key="8">
    <source>
        <dbReference type="ARBA" id="ARBA00023065"/>
    </source>
</evidence>
<evidence type="ECO:0000256" key="11">
    <source>
        <dbReference type="ARBA" id="ARBA00023170"/>
    </source>
</evidence>
<comment type="subcellular location">
    <subcellularLocation>
        <location evidence="1 13">Cell outer membrane</location>
        <topology evidence="1 13">Multi-pass membrane protein</topology>
    </subcellularLocation>
</comment>